<feature type="compositionally biased region" description="Polar residues" evidence="1">
    <location>
        <begin position="1"/>
        <end position="11"/>
    </location>
</feature>
<protein>
    <submittedName>
        <fullName evidence="2">Uncharacterized protein</fullName>
    </submittedName>
</protein>
<gene>
    <name evidence="2" type="ORF">HYFRA_00002250</name>
</gene>
<sequence length="142" mass="15267">MLQAGGMNSASPARGIPGFLNDSPEKSGTLSSARSHVTQRSMFNCPFTLPAGRLPAEAAVPLVLPQNKDTTTYAFLSEFVIQSAESMSFPENGEGSVSELTNRVPFPLGMPVVKSVFTTRSTKRDHKFGAAGELLIFKFLRS</sequence>
<comment type="caution">
    <text evidence="2">The sequence shown here is derived from an EMBL/GenBank/DDBJ whole genome shotgun (WGS) entry which is preliminary data.</text>
</comment>
<feature type="region of interest" description="Disordered" evidence="1">
    <location>
        <begin position="1"/>
        <end position="35"/>
    </location>
</feature>
<organism evidence="2 3">
    <name type="scientific">Hymenoscyphus fraxineus</name>
    <dbReference type="NCBI Taxonomy" id="746836"/>
    <lineage>
        <taxon>Eukaryota</taxon>
        <taxon>Fungi</taxon>
        <taxon>Dikarya</taxon>
        <taxon>Ascomycota</taxon>
        <taxon>Pezizomycotina</taxon>
        <taxon>Leotiomycetes</taxon>
        <taxon>Helotiales</taxon>
        <taxon>Helotiaceae</taxon>
        <taxon>Hymenoscyphus</taxon>
    </lineage>
</organism>
<proteinExistence type="predicted"/>
<dbReference type="EMBL" id="CAJVRL010000001">
    <property type="protein sequence ID" value="CAG8949121.1"/>
    <property type="molecule type" value="Genomic_DNA"/>
</dbReference>
<evidence type="ECO:0000313" key="3">
    <source>
        <dbReference type="Proteomes" id="UP000696280"/>
    </source>
</evidence>
<dbReference type="AlphaFoldDB" id="A0A9N9KLF4"/>
<name>A0A9N9KLF4_9HELO</name>
<reference evidence="2" key="1">
    <citation type="submission" date="2021-07" db="EMBL/GenBank/DDBJ databases">
        <authorList>
            <person name="Durling M."/>
        </authorList>
    </citation>
    <scope>NUCLEOTIDE SEQUENCE</scope>
</reference>
<evidence type="ECO:0000313" key="2">
    <source>
        <dbReference type="EMBL" id="CAG8949121.1"/>
    </source>
</evidence>
<accession>A0A9N9KLF4</accession>
<evidence type="ECO:0000256" key="1">
    <source>
        <dbReference type="SAM" id="MobiDB-lite"/>
    </source>
</evidence>
<keyword evidence="3" id="KW-1185">Reference proteome</keyword>
<dbReference type="Proteomes" id="UP000696280">
    <property type="component" value="Unassembled WGS sequence"/>
</dbReference>
<feature type="compositionally biased region" description="Polar residues" evidence="1">
    <location>
        <begin position="26"/>
        <end position="35"/>
    </location>
</feature>